<protein>
    <recommendedName>
        <fullName evidence="4">Intradiol ring-cleavage dioxygenases domain-containing protein</fullName>
    </recommendedName>
</protein>
<reference evidence="3" key="1">
    <citation type="submission" date="2017-03" db="EMBL/GenBank/DDBJ databases">
        <title>Phytopthora megakarya and P. palmivora, two closely related causual agents of cacao black pod achieved similar genome size and gene model numbers by different mechanisms.</title>
        <authorList>
            <person name="Ali S."/>
            <person name="Shao J."/>
            <person name="Larry D.J."/>
            <person name="Kronmiller B."/>
            <person name="Shen D."/>
            <person name="Strem M.D."/>
            <person name="Melnick R.L."/>
            <person name="Guiltinan M.J."/>
            <person name="Tyler B.M."/>
            <person name="Meinhardt L.W."/>
            <person name="Bailey B.A."/>
        </authorList>
    </citation>
    <scope>NUCLEOTIDE SEQUENCE [LARGE SCALE GENOMIC DNA]</scope>
    <source>
        <strain evidence="3">zdho120</strain>
    </source>
</reference>
<dbReference type="OrthoDB" id="121380at2759"/>
<evidence type="ECO:0000313" key="3">
    <source>
        <dbReference type="Proteomes" id="UP000198211"/>
    </source>
</evidence>
<dbReference type="GO" id="GO:0016702">
    <property type="term" value="F:oxidoreductase activity, acting on single donors with incorporation of molecular oxygen, incorporation of two atoms of oxygen"/>
    <property type="evidence" value="ECO:0007669"/>
    <property type="project" value="InterPro"/>
</dbReference>
<dbReference type="EMBL" id="NBNE01007715">
    <property type="protein sequence ID" value="OWZ00321.1"/>
    <property type="molecule type" value="Genomic_DNA"/>
</dbReference>
<keyword evidence="3" id="KW-1185">Reference proteome</keyword>
<dbReference type="Proteomes" id="UP000198211">
    <property type="component" value="Unassembled WGS sequence"/>
</dbReference>
<dbReference type="SUPFAM" id="SSF49482">
    <property type="entry name" value="Aromatic compound dioxygenase"/>
    <property type="match status" value="1"/>
</dbReference>
<dbReference type="PANTHER" id="PTHR34315:SF1">
    <property type="entry name" value="INTRADIOL RING-CLEAVAGE DIOXYGENASES DOMAIN-CONTAINING PROTEIN-RELATED"/>
    <property type="match status" value="1"/>
</dbReference>
<sequence>MYSYILCFALVTRGVLAIHSVIQQYARTGRRNGEHQRFLTNSQRLLAACSNSEAGWRLREHNTIRRAAQLEKLRATRRLDAVTVLSTNHKTNLTNVSTSTYPEYLFGGDNSVNCVLTPETTQTTYYVKGELYRQDITEDQAGVSLSTELQFIDVNTCTPVSDLWIDLWHTNADGMYSGIVGSEAGASTDTANIDATFLRGLVQTDSYGLAGFTSIFPGHYEGRSPHIDIVATYGGTFQDNNTYAHGSVVHVGELFFDQDLINEVVFTASYANNTHTLTLNKVDEGLSEAAASGFDPIMEYALLGDSVEGGVFAWISVGVDLTATKNVTTAGAFTANGGVQYR</sequence>
<feature type="signal peptide" evidence="1">
    <location>
        <begin position="1"/>
        <end position="17"/>
    </location>
</feature>
<evidence type="ECO:0000313" key="2">
    <source>
        <dbReference type="EMBL" id="OWZ00321.1"/>
    </source>
</evidence>
<feature type="chain" id="PRO_5012352775" description="Intradiol ring-cleavage dioxygenases domain-containing protein" evidence="1">
    <location>
        <begin position="18"/>
        <end position="342"/>
    </location>
</feature>
<evidence type="ECO:0008006" key="4">
    <source>
        <dbReference type="Google" id="ProtNLM"/>
    </source>
</evidence>
<organism evidence="2 3">
    <name type="scientific">Phytophthora megakarya</name>
    <dbReference type="NCBI Taxonomy" id="4795"/>
    <lineage>
        <taxon>Eukaryota</taxon>
        <taxon>Sar</taxon>
        <taxon>Stramenopiles</taxon>
        <taxon>Oomycota</taxon>
        <taxon>Peronosporomycetes</taxon>
        <taxon>Peronosporales</taxon>
        <taxon>Peronosporaceae</taxon>
        <taxon>Phytophthora</taxon>
    </lineage>
</organism>
<dbReference type="STRING" id="4795.A0A225V4B0"/>
<proteinExistence type="predicted"/>
<dbReference type="Gene3D" id="2.60.130.10">
    <property type="entry name" value="Aromatic compound dioxygenase"/>
    <property type="match status" value="1"/>
</dbReference>
<name>A0A225V4B0_9STRA</name>
<dbReference type="CDD" id="cd03457">
    <property type="entry name" value="intradiol_dioxygenase_like"/>
    <property type="match status" value="1"/>
</dbReference>
<comment type="caution">
    <text evidence="2">The sequence shown here is derived from an EMBL/GenBank/DDBJ whole genome shotgun (WGS) entry which is preliminary data.</text>
</comment>
<dbReference type="InterPro" id="IPR015889">
    <property type="entry name" value="Intradiol_dOase_core"/>
</dbReference>
<dbReference type="GO" id="GO:0005506">
    <property type="term" value="F:iron ion binding"/>
    <property type="evidence" value="ECO:0007669"/>
    <property type="project" value="InterPro"/>
</dbReference>
<gene>
    <name evidence="2" type="ORF">PHMEG_00028516</name>
</gene>
<keyword evidence="1" id="KW-0732">Signal</keyword>
<accession>A0A225V4B0</accession>
<evidence type="ECO:0000256" key="1">
    <source>
        <dbReference type="SAM" id="SignalP"/>
    </source>
</evidence>
<dbReference type="PANTHER" id="PTHR34315">
    <property type="match status" value="1"/>
</dbReference>
<dbReference type="AlphaFoldDB" id="A0A225V4B0"/>